<name>A0A1Y1UTX6_9FUNG</name>
<evidence type="ECO:0000256" key="1">
    <source>
        <dbReference type="SAM" id="SignalP"/>
    </source>
</evidence>
<keyword evidence="1" id="KW-0732">Signal</keyword>
<organism evidence="2 3">
    <name type="scientific">Piromyces finnis</name>
    <dbReference type="NCBI Taxonomy" id="1754191"/>
    <lineage>
        <taxon>Eukaryota</taxon>
        <taxon>Fungi</taxon>
        <taxon>Fungi incertae sedis</taxon>
        <taxon>Chytridiomycota</taxon>
        <taxon>Chytridiomycota incertae sedis</taxon>
        <taxon>Neocallimastigomycetes</taxon>
        <taxon>Neocallimastigales</taxon>
        <taxon>Neocallimastigaceae</taxon>
        <taxon>Piromyces</taxon>
    </lineage>
</organism>
<feature type="signal peptide" evidence="1">
    <location>
        <begin position="1"/>
        <end position="22"/>
    </location>
</feature>
<feature type="chain" id="PRO_5013276859" description="Sequence orphan" evidence="1">
    <location>
        <begin position="23"/>
        <end position="512"/>
    </location>
</feature>
<gene>
    <name evidence="2" type="ORF">BCR36DRAFT_416735</name>
</gene>
<evidence type="ECO:0000313" key="3">
    <source>
        <dbReference type="Proteomes" id="UP000193719"/>
    </source>
</evidence>
<keyword evidence="3" id="KW-1185">Reference proteome</keyword>
<reference evidence="2 3" key="1">
    <citation type="submission" date="2016-08" db="EMBL/GenBank/DDBJ databases">
        <title>Genomes of anaerobic fungi encode conserved fungal cellulosomes for biomass hydrolysis.</title>
        <authorList>
            <consortium name="DOE Joint Genome Institute"/>
            <person name="Haitjema C.H."/>
            <person name="Gilmore S.P."/>
            <person name="Henske J.K."/>
            <person name="Solomon K.V."/>
            <person name="De Groot R."/>
            <person name="Kuo A."/>
            <person name="Mondo S.J."/>
            <person name="Salamov A.A."/>
            <person name="Labutti K."/>
            <person name="Zhao Z."/>
            <person name="Chiniquy J."/>
            <person name="Barry K."/>
            <person name="Brewer H.M."/>
            <person name="Purvine S.O."/>
            <person name="Wright A.T."/>
            <person name="Boxma B."/>
            <person name="Van Alen T."/>
            <person name="Hackstein J.H."/>
            <person name="Baker S.E."/>
            <person name="Grigoriev I.V."/>
            <person name="O'Malley M.A."/>
        </authorList>
    </citation>
    <scope>NUCLEOTIDE SEQUENCE [LARGE SCALE GENOMIC DNA]</scope>
    <source>
        <strain evidence="3">finn</strain>
    </source>
</reference>
<reference evidence="2 3" key="2">
    <citation type="submission" date="2016-08" db="EMBL/GenBank/DDBJ databases">
        <title>Pervasive Adenine N6-methylation of Active Genes in Fungi.</title>
        <authorList>
            <consortium name="DOE Joint Genome Institute"/>
            <person name="Mondo S.J."/>
            <person name="Dannebaum R.O."/>
            <person name="Kuo R.C."/>
            <person name="Labutti K."/>
            <person name="Haridas S."/>
            <person name="Kuo A."/>
            <person name="Salamov A."/>
            <person name="Ahrendt S.R."/>
            <person name="Lipzen A."/>
            <person name="Sullivan W."/>
            <person name="Andreopoulos W.B."/>
            <person name="Clum A."/>
            <person name="Lindquist E."/>
            <person name="Daum C."/>
            <person name="Ramamoorthy G.K."/>
            <person name="Gryganskyi A."/>
            <person name="Culley D."/>
            <person name="Magnuson J.K."/>
            <person name="James T.Y."/>
            <person name="O'Malley M.A."/>
            <person name="Stajich J.E."/>
            <person name="Spatafora J.W."/>
            <person name="Visel A."/>
            <person name="Grigoriev I.V."/>
        </authorList>
    </citation>
    <scope>NUCLEOTIDE SEQUENCE [LARGE SCALE GENOMIC DNA]</scope>
    <source>
        <strain evidence="3">finn</strain>
    </source>
</reference>
<evidence type="ECO:0008006" key="4">
    <source>
        <dbReference type="Google" id="ProtNLM"/>
    </source>
</evidence>
<dbReference type="OrthoDB" id="73465at2759"/>
<accession>A0A1Y1UTX6</accession>
<dbReference type="AlphaFoldDB" id="A0A1Y1UTX6"/>
<proteinExistence type="predicted"/>
<comment type="caution">
    <text evidence="2">The sequence shown here is derived from an EMBL/GenBank/DDBJ whole genome shotgun (WGS) entry which is preliminary data.</text>
</comment>
<dbReference type="Proteomes" id="UP000193719">
    <property type="component" value="Unassembled WGS sequence"/>
</dbReference>
<sequence length="512" mass="58087">MNIFYKKLFILLSNIIAIKVFAQLNDLSQCKDGKDPIYVLDEDSLTGVGHGSHNYNIVCPEDIPKIQNKIKRSHRDKFKVKINYNDGERHHLENEKLDINNMGEIDKTGFISYNKNIMNATDFNLDDESITVTSAFDIQFYCSETPNICEKAKNTFERATQKIAIALKIKTPIIVQASLYSFCKIKGESYCTNSSSIGSAAASAYHILNNNGTKYLYPQPLVKQMDDIGIYLSTDITSDFNSDYSFYFSGDDIIEDGQIDFEYVVIHELIHGLGFATAFQKYFSLVAKVIDDQDFLSPGLSLTNNTYVSNWRSIQIFDKNVVSTKNNISLNDYNKDIIKFTASGLLSPLQYHNEFIRSEKPYQAAKNILDVASNEAGSLVFQTSLGDKIVLYTKNKEFLQGTSIAHLSDDYKYTPDFIMISDVSPLQGRTLNSMYWKYGNNNPYGAIGPNVLKILKEIGWNIAEEPKNIENFYSHAVVANINTENSSNTYKFNNTIKLNILVLLISLYIYYF</sequence>
<protein>
    <recommendedName>
        <fullName evidence="4">Sequence orphan</fullName>
    </recommendedName>
</protein>
<evidence type="ECO:0000313" key="2">
    <source>
        <dbReference type="EMBL" id="ORX41480.1"/>
    </source>
</evidence>
<dbReference type="EMBL" id="MCFH01000086">
    <property type="protein sequence ID" value="ORX41480.1"/>
    <property type="molecule type" value="Genomic_DNA"/>
</dbReference>
<dbReference type="STRING" id="1754191.A0A1Y1UTX6"/>